<evidence type="ECO:0000256" key="3">
    <source>
        <dbReference type="ARBA" id="ARBA00022679"/>
    </source>
</evidence>
<keyword evidence="5" id="KW-0418">Kinase</keyword>
<dbReference type="SUPFAM" id="SSF56112">
    <property type="entry name" value="Protein kinase-like (PK-like)"/>
    <property type="match status" value="1"/>
</dbReference>
<dbReference type="EC" id="2.7.11.1" evidence="1"/>
<dbReference type="PANTHER" id="PTHR47634">
    <property type="entry name" value="PROTEIN KINASE DOMAIN-CONTAINING PROTEIN-RELATED"/>
    <property type="match status" value="1"/>
</dbReference>
<dbReference type="Gene3D" id="3.30.200.20">
    <property type="entry name" value="Phosphorylase Kinase, domain 1"/>
    <property type="match status" value="1"/>
</dbReference>
<keyword evidence="3" id="KW-0808">Transferase</keyword>
<reference evidence="10" key="1">
    <citation type="journal article" date="2022" name="bioRxiv">
        <title>Sequencing and chromosome-scale assembly of the giantPleurodeles waltlgenome.</title>
        <authorList>
            <person name="Brown T."/>
            <person name="Elewa A."/>
            <person name="Iarovenko S."/>
            <person name="Subramanian E."/>
            <person name="Araus A.J."/>
            <person name="Petzold A."/>
            <person name="Susuki M."/>
            <person name="Suzuki K.-i.T."/>
            <person name="Hayashi T."/>
            <person name="Toyoda A."/>
            <person name="Oliveira C."/>
            <person name="Osipova E."/>
            <person name="Leigh N.D."/>
            <person name="Simon A."/>
            <person name="Yun M.H."/>
        </authorList>
    </citation>
    <scope>NUCLEOTIDE SEQUENCE</scope>
    <source>
        <strain evidence="10">20211129_DDA</strain>
        <tissue evidence="10">Liver</tissue>
    </source>
</reference>
<proteinExistence type="predicted"/>
<evidence type="ECO:0000256" key="4">
    <source>
        <dbReference type="ARBA" id="ARBA00022741"/>
    </source>
</evidence>
<dbReference type="AlphaFoldDB" id="A0AAV7NAC5"/>
<evidence type="ECO:0000256" key="6">
    <source>
        <dbReference type="ARBA" id="ARBA00022840"/>
    </source>
</evidence>
<evidence type="ECO:0000256" key="2">
    <source>
        <dbReference type="ARBA" id="ARBA00022527"/>
    </source>
</evidence>
<keyword evidence="4" id="KW-0547">Nucleotide-binding</keyword>
<dbReference type="PROSITE" id="PS00108">
    <property type="entry name" value="PROTEIN_KINASE_ST"/>
    <property type="match status" value="1"/>
</dbReference>
<evidence type="ECO:0000313" key="10">
    <source>
        <dbReference type="EMBL" id="KAJ1111318.1"/>
    </source>
</evidence>
<dbReference type="PANTHER" id="PTHR47634:SF23">
    <property type="entry name" value="LOC100144966 PROTEIN"/>
    <property type="match status" value="1"/>
</dbReference>
<organism evidence="10 11">
    <name type="scientific">Pleurodeles waltl</name>
    <name type="common">Iberian ribbed newt</name>
    <dbReference type="NCBI Taxonomy" id="8319"/>
    <lineage>
        <taxon>Eukaryota</taxon>
        <taxon>Metazoa</taxon>
        <taxon>Chordata</taxon>
        <taxon>Craniata</taxon>
        <taxon>Vertebrata</taxon>
        <taxon>Euteleostomi</taxon>
        <taxon>Amphibia</taxon>
        <taxon>Batrachia</taxon>
        <taxon>Caudata</taxon>
        <taxon>Salamandroidea</taxon>
        <taxon>Salamandridae</taxon>
        <taxon>Pleurodelinae</taxon>
        <taxon>Pleurodeles</taxon>
    </lineage>
</organism>
<accession>A0AAV7NAC5</accession>
<dbReference type="InterPro" id="IPR000719">
    <property type="entry name" value="Prot_kinase_dom"/>
</dbReference>
<feature type="domain" description="Protein kinase" evidence="9">
    <location>
        <begin position="1"/>
        <end position="281"/>
    </location>
</feature>
<dbReference type="GO" id="GO:0004674">
    <property type="term" value="F:protein serine/threonine kinase activity"/>
    <property type="evidence" value="ECO:0007669"/>
    <property type="project" value="UniProtKB-KW"/>
</dbReference>
<dbReference type="GO" id="GO:0005634">
    <property type="term" value="C:nucleus"/>
    <property type="evidence" value="ECO:0007669"/>
    <property type="project" value="TreeGrafter"/>
</dbReference>
<dbReference type="FunFam" id="1.10.510.10:FF:000275">
    <property type="entry name" value="SRSF protein kinase 2 isoform X3"/>
    <property type="match status" value="1"/>
</dbReference>
<dbReference type="Pfam" id="PF00069">
    <property type="entry name" value="Pkinase"/>
    <property type="match status" value="2"/>
</dbReference>
<dbReference type="GO" id="GO:0050684">
    <property type="term" value="P:regulation of mRNA processing"/>
    <property type="evidence" value="ECO:0007669"/>
    <property type="project" value="TreeGrafter"/>
</dbReference>
<dbReference type="InterPro" id="IPR008271">
    <property type="entry name" value="Ser/Thr_kinase_AS"/>
</dbReference>
<keyword evidence="6" id="KW-0067">ATP-binding</keyword>
<keyword evidence="11" id="KW-1185">Reference proteome</keyword>
<evidence type="ECO:0000256" key="5">
    <source>
        <dbReference type="ARBA" id="ARBA00022777"/>
    </source>
</evidence>
<evidence type="ECO:0000256" key="1">
    <source>
        <dbReference type="ARBA" id="ARBA00012513"/>
    </source>
</evidence>
<dbReference type="Proteomes" id="UP001066276">
    <property type="component" value="Chromosome 9"/>
</dbReference>
<dbReference type="PROSITE" id="PS50011">
    <property type="entry name" value="PROTEIN_KINASE_DOM"/>
    <property type="match status" value="1"/>
</dbReference>
<dbReference type="EMBL" id="JANPWB010000013">
    <property type="protein sequence ID" value="KAJ1111318.1"/>
    <property type="molecule type" value="Genomic_DNA"/>
</dbReference>
<comment type="catalytic activity">
    <reaction evidence="7">
        <text>L-threonyl-[protein] + ATP = O-phospho-L-threonyl-[protein] + ADP + H(+)</text>
        <dbReference type="Rhea" id="RHEA:46608"/>
        <dbReference type="Rhea" id="RHEA-COMP:11060"/>
        <dbReference type="Rhea" id="RHEA-COMP:11605"/>
        <dbReference type="ChEBI" id="CHEBI:15378"/>
        <dbReference type="ChEBI" id="CHEBI:30013"/>
        <dbReference type="ChEBI" id="CHEBI:30616"/>
        <dbReference type="ChEBI" id="CHEBI:61977"/>
        <dbReference type="ChEBI" id="CHEBI:456216"/>
        <dbReference type="EC" id="2.7.11.1"/>
    </reaction>
</comment>
<comment type="caution">
    <text evidence="10">The sequence shown here is derived from an EMBL/GenBank/DDBJ whole genome shotgun (WGS) entry which is preliminary data.</text>
</comment>
<evidence type="ECO:0000256" key="8">
    <source>
        <dbReference type="ARBA" id="ARBA00048679"/>
    </source>
</evidence>
<dbReference type="InterPro" id="IPR051334">
    <property type="entry name" value="SRPK"/>
</dbReference>
<dbReference type="SMART" id="SM00220">
    <property type="entry name" value="S_TKc"/>
    <property type="match status" value="1"/>
</dbReference>
<evidence type="ECO:0000256" key="7">
    <source>
        <dbReference type="ARBA" id="ARBA00047899"/>
    </source>
</evidence>
<evidence type="ECO:0000259" key="9">
    <source>
        <dbReference type="PROSITE" id="PS50011"/>
    </source>
</evidence>
<dbReference type="GO" id="GO:0000245">
    <property type="term" value="P:spliceosomal complex assembly"/>
    <property type="evidence" value="ECO:0007669"/>
    <property type="project" value="TreeGrafter"/>
</dbReference>
<protein>
    <recommendedName>
        <fullName evidence="1">non-specific serine/threonine protein kinase</fullName>
        <ecNumber evidence="1">2.7.11.1</ecNumber>
    </recommendedName>
</protein>
<sequence>MKSITEPHVCLVFELLGPPLLHLMRNHGPKGLPLPCVKRILQQVLQGLNFLHKRCRIIHTDIKPENILVCVKQENLHQLMADAHTWSRSRHLEARERGTEGAELSFLTHLFESGNAAKLGVKIADLGSACWTYKPFSEEIQTQQYRALEVLLGSGYSTPADIWSTACMAFEMATASYLFEPQAGKMFSRNDDHLACIMELLGRIPPKVALSGTNSATFFNRQGDLLRIPFLYPCSLYETLVGRFKWPATDADPFTSFLQPMLAYMPEKRATAEKCLQHPWINS</sequence>
<keyword evidence="2" id="KW-0723">Serine/threonine-protein kinase</keyword>
<dbReference type="Gene3D" id="1.10.510.10">
    <property type="entry name" value="Transferase(Phosphotransferase) domain 1"/>
    <property type="match status" value="1"/>
</dbReference>
<dbReference type="GO" id="GO:0005737">
    <property type="term" value="C:cytoplasm"/>
    <property type="evidence" value="ECO:0007669"/>
    <property type="project" value="TreeGrafter"/>
</dbReference>
<gene>
    <name evidence="10" type="ORF">NDU88_008654</name>
</gene>
<dbReference type="InterPro" id="IPR011009">
    <property type="entry name" value="Kinase-like_dom_sf"/>
</dbReference>
<name>A0AAV7NAC5_PLEWA</name>
<dbReference type="GO" id="GO:0005524">
    <property type="term" value="F:ATP binding"/>
    <property type="evidence" value="ECO:0007669"/>
    <property type="project" value="UniProtKB-KW"/>
</dbReference>
<dbReference type="GO" id="GO:0035556">
    <property type="term" value="P:intracellular signal transduction"/>
    <property type="evidence" value="ECO:0007669"/>
    <property type="project" value="TreeGrafter"/>
</dbReference>
<comment type="catalytic activity">
    <reaction evidence="8">
        <text>L-seryl-[protein] + ATP = O-phospho-L-seryl-[protein] + ADP + H(+)</text>
        <dbReference type="Rhea" id="RHEA:17989"/>
        <dbReference type="Rhea" id="RHEA-COMP:9863"/>
        <dbReference type="Rhea" id="RHEA-COMP:11604"/>
        <dbReference type="ChEBI" id="CHEBI:15378"/>
        <dbReference type="ChEBI" id="CHEBI:29999"/>
        <dbReference type="ChEBI" id="CHEBI:30616"/>
        <dbReference type="ChEBI" id="CHEBI:83421"/>
        <dbReference type="ChEBI" id="CHEBI:456216"/>
        <dbReference type="EC" id="2.7.11.1"/>
    </reaction>
</comment>
<evidence type="ECO:0000313" key="11">
    <source>
        <dbReference type="Proteomes" id="UP001066276"/>
    </source>
</evidence>